<name>A0A5J4RKH8_9ZZZZ</name>
<evidence type="ECO:0000256" key="2">
    <source>
        <dbReference type="ARBA" id="ARBA00001947"/>
    </source>
</evidence>
<comment type="cofactor">
    <cofactor evidence="2">
        <name>Zn(2+)</name>
        <dbReference type="ChEBI" id="CHEBI:29105"/>
    </cofactor>
</comment>
<dbReference type="FunFam" id="3.90.79.10:FF:000051">
    <property type="entry name" value="Probable NADH pyrophosphatase"/>
    <property type="match status" value="1"/>
</dbReference>
<dbReference type="EMBL" id="SNRY01001086">
    <property type="protein sequence ID" value="KAA6333660.1"/>
    <property type="molecule type" value="Genomic_DNA"/>
</dbReference>
<reference evidence="11" key="1">
    <citation type="submission" date="2019-03" db="EMBL/GenBank/DDBJ databases">
        <title>Single cell metagenomics reveals metabolic interactions within the superorganism composed of flagellate Streblomastix strix and complex community of Bacteroidetes bacteria on its surface.</title>
        <authorList>
            <person name="Treitli S.C."/>
            <person name="Kolisko M."/>
            <person name="Husnik F."/>
            <person name="Keeling P."/>
            <person name="Hampl V."/>
        </authorList>
    </citation>
    <scope>NUCLEOTIDE SEQUENCE</scope>
    <source>
        <strain evidence="11">STM</strain>
    </source>
</reference>
<dbReference type="InterPro" id="IPR020084">
    <property type="entry name" value="NUDIX_hydrolase_CS"/>
</dbReference>
<dbReference type="NCBIfam" id="NF001299">
    <property type="entry name" value="PRK00241.1"/>
    <property type="match status" value="1"/>
</dbReference>
<comment type="cofactor">
    <cofactor evidence="1">
        <name>Mg(2+)</name>
        <dbReference type="ChEBI" id="CHEBI:18420"/>
    </cofactor>
</comment>
<dbReference type="AlphaFoldDB" id="A0A5J4RKH8"/>
<evidence type="ECO:0000256" key="9">
    <source>
        <dbReference type="ARBA" id="ARBA00023679"/>
    </source>
</evidence>
<dbReference type="InterPro" id="IPR050241">
    <property type="entry name" value="NAD-cap_RNA_hydrolase_NudC"/>
</dbReference>
<gene>
    <name evidence="11" type="ORF">EZS27_017950</name>
</gene>
<dbReference type="PROSITE" id="PS51462">
    <property type="entry name" value="NUDIX"/>
    <property type="match status" value="1"/>
</dbReference>
<evidence type="ECO:0000256" key="5">
    <source>
        <dbReference type="ARBA" id="ARBA00022723"/>
    </source>
</evidence>
<accession>A0A5J4RKH8</accession>
<organism evidence="11">
    <name type="scientific">termite gut metagenome</name>
    <dbReference type="NCBI Taxonomy" id="433724"/>
    <lineage>
        <taxon>unclassified sequences</taxon>
        <taxon>metagenomes</taxon>
        <taxon>organismal metagenomes</taxon>
    </lineage>
</organism>
<evidence type="ECO:0000259" key="10">
    <source>
        <dbReference type="PROSITE" id="PS51462"/>
    </source>
</evidence>
<dbReference type="InterPro" id="IPR000086">
    <property type="entry name" value="NUDIX_hydrolase_dom"/>
</dbReference>
<dbReference type="EC" id="3.6.1.22" evidence="4"/>
<dbReference type="GO" id="GO:0110153">
    <property type="term" value="F:RNA NAD-cap (NMN-forming) hydrolase activity"/>
    <property type="evidence" value="ECO:0007669"/>
    <property type="project" value="RHEA"/>
</dbReference>
<proteinExistence type="inferred from homology"/>
<feature type="domain" description="Nudix hydrolase" evidence="10">
    <location>
        <begin position="130"/>
        <end position="256"/>
    </location>
</feature>
<dbReference type="PROSITE" id="PS00893">
    <property type="entry name" value="NUDIX_BOX"/>
    <property type="match status" value="1"/>
</dbReference>
<dbReference type="InterPro" id="IPR015375">
    <property type="entry name" value="NADH_PPase-like_N"/>
</dbReference>
<dbReference type="SUPFAM" id="SSF55811">
    <property type="entry name" value="Nudix"/>
    <property type="match status" value="2"/>
</dbReference>
<dbReference type="GO" id="GO:0046872">
    <property type="term" value="F:metal ion binding"/>
    <property type="evidence" value="ECO:0007669"/>
    <property type="project" value="UniProtKB-KW"/>
</dbReference>
<dbReference type="InterPro" id="IPR049734">
    <property type="entry name" value="NudC-like_C"/>
</dbReference>
<evidence type="ECO:0000256" key="7">
    <source>
        <dbReference type="ARBA" id="ARBA00022842"/>
    </source>
</evidence>
<evidence type="ECO:0000256" key="3">
    <source>
        <dbReference type="ARBA" id="ARBA00009595"/>
    </source>
</evidence>
<evidence type="ECO:0000256" key="6">
    <source>
        <dbReference type="ARBA" id="ARBA00022801"/>
    </source>
</evidence>
<dbReference type="PANTHER" id="PTHR42904">
    <property type="entry name" value="NUDIX HYDROLASE, NUDC SUBFAMILY"/>
    <property type="match status" value="1"/>
</dbReference>
<keyword evidence="6 11" id="KW-0378">Hydrolase</keyword>
<comment type="caution">
    <text evidence="11">The sequence shown here is derived from an EMBL/GenBank/DDBJ whole genome shotgun (WGS) entry which is preliminary data.</text>
</comment>
<keyword evidence="8" id="KW-0520">NAD</keyword>
<dbReference type="Gene3D" id="3.90.79.10">
    <property type="entry name" value="Nucleoside Triphosphate Pyrophosphohydrolase"/>
    <property type="match status" value="1"/>
</dbReference>
<dbReference type="PANTHER" id="PTHR42904:SF6">
    <property type="entry name" value="NAD-CAPPED RNA HYDROLASE NUDT12"/>
    <property type="match status" value="1"/>
</dbReference>
<dbReference type="GO" id="GO:0006742">
    <property type="term" value="P:NADP+ catabolic process"/>
    <property type="evidence" value="ECO:0007669"/>
    <property type="project" value="TreeGrafter"/>
</dbReference>
<evidence type="ECO:0000256" key="1">
    <source>
        <dbReference type="ARBA" id="ARBA00001946"/>
    </source>
</evidence>
<dbReference type="Pfam" id="PF00293">
    <property type="entry name" value="NUDIX"/>
    <property type="match status" value="1"/>
</dbReference>
<comment type="catalytic activity">
    <reaction evidence="9">
        <text>a 5'-end NAD(+)-phospho-ribonucleoside in mRNA + H2O = a 5'-end phospho-adenosine-phospho-ribonucleoside in mRNA + beta-nicotinamide D-ribonucleotide + 2 H(+)</text>
        <dbReference type="Rhea" id="RHEA:60876"/>
        <dbReference type="Rhea" id="RHEA-COMP:15698"/>
        <dbReference type="Rhea" id="RHEA-COMP:15719"/>
        <dbReference type="ChEBI" id="CHEBI:14649"/>
        <dbReference type="ChEBI" id="CHEBI:15377"/>
        <dbReference type="ChEBI" id="CHEBI:15378"/>
        <dbReference type="ChEBI" id="CHEBI:144029"/>
        <dbReference type="ChEBI" id="CHEBI:144051"/>
    </reaction>
    <physiologicalReaction direction="left-to-right" evidence="9">
        <dbReference type="Rhea" id="RHEA:60877"/>
    </physiologicalReaction>
</comment>
<dbReference type="InterPro" id="IPR015797">
    <property type="entry name" value="NUDIX_hydrolase-like_dom_sf"/>
</dbReference>
<evidence type="ECO:0000313" key="11">
    <source>
        <dbReference type="EMBL" id="KAA6333660.1"/>
    </source>
</evidence>
<dbReference type="GO" id="GO:0019677">
    <property type="term" value="P:NAD+ catabolic process"/>
    <property type="evidence" value="ECO:0007669"/>
    <property type="project" value="TreeGrafter"/>
</dbReference>
<dbReference type="GO" id="GO:0005829">
    <property type="term" value="C:cytosol"/>
    <property type="evidence" value="ECO:0007669"/>
    <property type="project" value="TreeGrafter"/>
</dbReference>
<keyword evidence="7" id="KW-0460">Magnesium</keyword>
<keyword evidence="5" id="KW-0479">Metal-binding</keyword>
<protein>
    <recommendedName>
        <fullName evidence="4">NAD(+) diphosphatase</fullName>
        <ecNumber evidence="4">3.6.1.22</ecNumber>
    </recommendedName>
</protein>
<dbReference type="Pfam" id="PF09296">
    <property type="entry name" value="NUDIX-like"/>
    <property type="match status" value="1"/>
</dbReference>
<dbReference type="GO" id="GO:0035529">
    <property type="term" value="F:NADH pyrophosphatase activity"/>
    <property type="evidence" value="ECO:0007669"/>
    <property type="project" value="TreeGrafter"/>
</dbReference>
<comment type="similarity">
    <text evidence="3">Belongs to the Nudix hydrolase family. NudC subfamily.</text>
</comment>
<dbReference type="CDD" id="cd03429">
    <property type="entry name" value="NUDIX_NADH_pyrophosphatase_Nudt13"/>
    <property type="match status" value="1"/>
</dbReference>
<evidence type="ECO:0000256" key="8">
    <source>
        <dbReference type="ARBA" id="ARBA00023027"/>
    </source>
</evidence>
<dbReference type="Gene3D" id="3.90.79.20">
    <property type="match status" value="1"/>
</dbReference>
<evidence type="ECO:0000256" key="4">
    <source>
        <dbReference type="ARBA" id="ARBA00012381"/>
    </source>
</evidence>
<sequence>MDTTQPSLWFLFYKDQLLLERKNGIYTIPFEKEIPITCEISTIHDITTFNNYPCRALTVINPPENNGQYAPISLRESYNYLPYNHFTIASKAYEILYFDTYNRFCPVCGVPLIRITSIFKQCPACKKEVYPSIAVAILALVRKDDSVLLVHAHNFKGKFQSLVAGFLETGETLEECVQREVLEETGLKIKNITYFDNQPWAFPSNLMVGFIADYDSGEIMLQHEELSFGAFYTKNNLPELPGKPSLARKMIDWWIEAKPHNVNE</sequence>